<evidence type="ECO:0000256" key="1">
    <source>
        <dbReference type="ARBA" id="ARBA00010401"/>
    </source>
</evidence>
<dbReference type="PANTHER" id="PTHR43511">
    <property type="match status" value="1"/>
</dbReference>
<dbReference type="AlphaFoldDB" id="A0A0F9I690"/>
<evidence type="ECO:0000313" key="4">
    <source>
        <dbReference type="EMBL" id="KKM23131.1"/>
    </source>
</evidence>
<dbReference type="SUPFAM" id="SSF53448">
    <property type="entry name" value="Nucleotide-diphospho-sugar transferases"/>
    <property type="match status" value="1"/>
</dbReference>
<comment type="similarity">
    <text evidence="1">Belongs to the UDPGP type 1 family.</text>
</comment>
<dbReference type="InterPro" id="IPR016267">
    <property type="entry name" value="UDPGP_trans"/>
</dbReference>
<keyword evidence="3" id="KW-0548">Nucleotidyltransferase</keyword>
<dbReference type="Gene3D" id="3.90.550.10">
    <property type="entry name" value="Spore Coat Polysaccharide Biosynthesis Protein SpsA, Chain A"/>
    <property type="match status" value="1"/>
</dbReference>
<accession>A0A0F9I690</accession>
<gene>
    <name evidence="4" type="ORF">LCGC14_1618280</name>
</gene>
<dbReference type="Pfam" id="PF01704">
    <property type="entry name" value="UDPGP"/>
    <property type="match status" value="1"/>
</dbReference>
<dbReference type="EMBL" id="LAZR01013193">
    <property type="protein sequence ID" value="KKM23131.1"/>
    <property type="molecule type" value="Genomic_DNA"/>
</dbReference>
<evidence type="ECO:0000256" key="2">
    <source>
        <dbReference type="ARBA" id="ARBA00022679"/>
    </source>
</evidence>
<reference evidence="4" key="1">
    <citation type="journal article" date="2015" name="Nature">
        <title>Complex archaea that bridge the gap between prokaryotes and eukaryotes.</title>
        <authorList>
            <person name="Spang A."/>
            <person name="Saw J.H."/>
            <person name="Jorgensen S.L."/>
            <person name="Zaremba-Niedzwiedzka K."/>
            <person name="Martijn J."/>
            <person name="Lind A.E."/>
            <person name="van Eijk R."/>
            <person name="Schleper C."/>
            <person name="Guy L."/>
            <person name="Ettema T.J."/>
        </authorList>
    </citation>
    <scope>NUCLEOTIDE SEQUENCE</scope>
</reference>
<dbReference type="Gene3D" id="2.160.10.10">
    <property type="entry name" value="Hexapeptide repeat proteins"/>
    <property type="match status" value="1"/>
</dbReference>
<organism evidence="4">
    <name type="scientific">marine sediment metagenome</name>
    <dbReference type="NCBI Taxonomy" id="412755"/>
    <lineage>
        <taxon>unclassified sequences</taxon>
        <taxon>metagenomes</taxon>
        <taxon>ecological metagenomes</taxon>
    </lineage>
</organism>
<dbReference type="GO" id="GO:0006011">
    <property type="term" value="P:UDP-alpha-D-glucose metabolic process"/>
    <property type="evidence" value="ECO:0007669"/>
    <property type="project" value="InterPro"/>
</dbReference>
<proteinExistence type="inferred from homology"/>
<sequence>MMEISERAPADKKGGHLARHTDGRLILREAAQCPEAELHAFQDIQLYRYFNTNNIWVNLDCLKDFFDQQHTLLLPLILNPKTLDPRDESSPKVFQIETAMGAAISVFDGATAVIVPKSRLVPVKTCNDLLAVRSDCYLLSDDKGLVVNPARRLDRLKINLDPRFYGKIDLFNKRFRHGVPSLVDCESITIIGDVYFEENVTLKGNVKIKNRQNAAAIIKKGTVIENDLVWG</sequence>
<protein>
    <submittedName>
        <fullName evidence="4">Uncharacterized protein</fullName>
    </submittedName>
</protein>
<comment type="caution">
    <text evidence="4">The sequence shown here is derived from an EMBL/GenBank/DDBJ whole genome shotgun (WGS) entry which is preliminary data.</text>
</comment>
<keyword evidence="2" id="KW-0808">Transferase</keyword>
<dbReference type="FunFam" id="2.160.10.10:FF:000001">
    <property type="entry name" value="UTP--glucose-1-phosphate uridylyltransferase"/>
    <property type="match status" value="1"/>
</dbReference>
<dbReference type="InterPro" id="IPR002618">
    <property type="entry name" value="UDPGP_fam"/>
</dbReference>
<dbReference type="InterPro" id="IPR029044">
    <property type="entry name" value="Nucleotide-diphossugar_trans"/>
</dbReference>
<dbReference type="GO" id="GO:0003983">
    <property type="term" value="F:UTP:glucose-1-phosphate uridylyltransferase activity"/>
    <property type="evidence" value="ECO:0007669"/>
    <property type="project" value="InterPro"/>
</dbReference>
<evidence type="ECO:0000256" key="3">
    <source>
        <dbReference type="ARBA" id="ARBA00022695"/>
    </source>
</evidence>
<name>A0A0F9I690_9ZZZZ</name>